<dbReference type="AlphaFoldDB" id="A0A128EI77"/>
<dbReference type="EMBL" id="FIZP01000008">
    <property type="protein sequence ID" value="CZE48516.1"/>
    <property type="molecule type" value="Genomic_DNA"/>
</dbReference>
<proteinExistence type="predicted"/>
<evidence type="ECO:0000313" key="2">
    <source>
        <dbReference type="Proteomes" id="UP000069632"/>
    </source>
</evidence>
<sequence length="301" mass="35335">MRTILFICFLVAFVFGLNLENDKNATKFNAKDSATLNKILKYSDNNKTLDELLEFVRKNPEKINYELEGSYDDRIFSHFILSYKENFDPKYDFDIKRLEKILAFKPDLNYKIDSMTPVDYLLYYLGFLDEEEVIKALKLLIENGVNLNNNFSLVHNYLNYPIDLNKFKTFVFLLDNGANTDGVLREVGGEILLFASSDNGFRMSVKEKKSDELRKFLQSDKFTKFSQEKAKFVKEILKRKKLSQINHDELELFIKVNAYIDNEMMIKILLENGLCDIDKMCEFTVSEAQKHQSDDVLRLFR</sequence>
<accession>A0A128EI77</accession>
<reference evidence="1 2" key="1">
    <citation type="submission" date="2016-02" db="EMBL/GenBank/DDBJ databases">
        <authorList>
            <consortium name="Pathogen Informatics"/>
        </authorList>
    </citation>
    <scope>NUCLEOTIDE SEQUENCE [LARGE SCALE GENOMIC DNA]</scope>
    <source>
        <strain evidence="1 2">RC20</strain>
    </source>
</reference>
<keyword evidence="2" id="KW-1185">Reference proteome</keyword>
<gene>
    <name evidence="1" type="ORF">ERS672216_01456</name>
</gene>
<organism evidence="1 2">
    <name type="scientific">Campylobacter geochelonis</name>
    <dbReference type="NCBI Taxonomy" id="1780362"/>
    <lineage>
        <taxon>Bacteria</taxon>
        <taxon>Pseudomonadati</taxon>
        <taxon>Campylobacterota</taxon>
        <taxon>Epsilonproteobacteria</taxon>
        <taxon>Campylobacterales</taxon>
        <taxon>Campylobacteraceae</taxon>
        <taxon>Campylobacter</taxon>
    </lineage>
</organism>
<evidence type="ECO:0008006" key="3">
    <source>
        <dbReference type="Google" id="ProtNLM"/>
    </source>
</evidence>
<dbReference type="OrthoDB" id="5352852at2"/>
<protein>
    <recommendedName>
        <fullName evidence="3">Ankyrin repeat-containing protein</fullName>
    </recommendedName>
</protein>
<name>A0A128EI77_9BACT</name>
<dbReference type="RefSeq" id="WP_075540387.1">
    <property type="nucleotide sequence ID" value="NZ_CP053844.1"/>
</dbReference>
<evidence type="ECO:0000313" key="1">
    <source>
        <dbReference type="EMBL" id="CZE48516.1"/>
    </source>
</evidence>
<dbReference type="Proteomes" id="UP000069632">
    <property type="component" value="Unassembled WGS sequence"/>
</dbReference>